<protein>
    <submittedName>
        <fullName evidence="1">Uncharacterized protein</fullName>
    </submittedName>
</protein>
<proteinExistence type="predicted"/>
<reference evidence="1" key="2">
    <citation type="submission" date="2023-01" db="EMBL/GenBank/DDBJ databases">
        <authorList>
            <person name="Sun Q."/>
            <person name="Evtushenko L."/>
        </authorList>
    </citation>
    <scope>NUCLEOTIDE SEQUENCE</scope>
    <source>
        <strain evidence="1">VKM Ac-1321</strain>
    </source>
</reference>
<organism evidence="1 2">
    <name type="scientific">Dactylosporangium matsuzakiense</name>
    <dbReference type="NCBI Taxonomy" id="53360"/>
    <lineage>
        <taxon>Bacteria</taxon>
        <taxon>Bacillati</taxon>
        <taxon>Actinomycetota</taxon>
        <taxon>Actinomycetes</taxon>
        <taxon>Micromonosporales</taxon>
        <taxon>Micromonosporaceae</taxon>
        <taxon>Dactylosporangium</taxon>
    </lineage>
</organism>
<reference evidence="1" key="1">
    <citation type="journal article" date="2014" name="Int. J. Syst. Evol. Microbiol.">
        <title>Complete genome sequence of Corynebacterium casei LMG S-19264T (=DSM 44701T), isolated from a smear-ripened cheese.</title>
        <authorList>
            <consortium name="US DOE Joint Genome Institute (JGI-PGF)"/>
            <person name="Walter F."/>
            <person name="Albersmeier A."/>
            <person name="Kalinowski J."/>
            <person name="Ruckert C."/>
        </authorList>
    </citation>
    <scope>NUCLEOTIDE SEQUENCE</scope>
    <source>
        <strain evidence="1">VKM Ac-1321</strain>
    </source>
</reference>
<sequence length="683" mass="75379">MTLDFLRVRSQRVRQQWATLDSTRDDAAAEENLDGVKDPDFLALGLGATNMMAMLWSLALGRRVVGVEMRGDPSLGVHWNIREDLFHHWGLIDKLMLERYGEENLPHRGDGRLFRLAECFYDPATAAGAVTADEVLTGFLDTLIGEPSHIGGRIFYTEFIDDRWKDGQPNRVVTILEPPEPPSEPDLSKVGRTALEALEGPSTFQCAASEVMVLMRRYLEMVEQIDLQRGVTPRVRLFTSHRVVSTGTDEDAGYLSWLRREEGFVDRPDGRKGVRIEAVRELDYNGKFRRVRVPGSKVIDLGVPKLFMIAQGFNSTDAERLGFKQEDVKVDHHDGRGPVVAQADYLAGLLEILVDGRLRRRIASDFDKEGNEYWIRQIAVGHQDDAEVGWILVQVPDYKTFDPILAGLVPAGTHRKSKEYRAGVQHLMREYYLEQTSLITDMPLAELEKVQMPYGPKLFSLVERAGVDARVAANGVVGGDTFGNGHFLTSGGAITGMVGHAYRVLNYWQAIDAGTDHETAIRQLADGIKQDTDWWFHVSAQEFSSAVPINFGAERIAKIEAATGRDSSARATTIDATRRHRHSLVPLDPSDWRRLLVRSGRMHALALPPIQETHPDLRGADMMPMASPAGGMDMAAGGMETTDGMAMGEDGTAMAMAEEDMSMAGGGLPAGGATAAAVEVTSR</sequence>
<name>A0A9W6KIB7_9ACTN</name>
<evidence type="ECO:0000313" key="2">
    <source>
        <dbReference type="Proteomes" id="UP001143480"/>
    </source>
</evidence>
<keyword evidence="2" id="KW-1185">Reference proteome</keyword>
<dbReference type="AlphaFoldDB" id="A0A9W6KIB7"/>
<evidence type="ECO:0000313" key="1">
    <source>
        <dbReference type="EMBL" id="GLL00054.1"/>
    </source>
</evidence>
<dbReference type="EMBL" id="BSFP01000006">
    <property type="protein sequence ID" value="GLL00054.1"/>
    <property type="molecule type" value="Genomic_DNA"/>
</dbReference>
<dbReference type="RefSeq" id="WP_261962824.1">
    <property type="nucleotide sequence ID" value="NZ_BAAAXA010000001.1"/>
</dbReference>
<accession>A0A9W6KIB7</accession>
<gene>
    <name evidence="1" type="ORF">GCM10017581_017940</name>
</gene>
<comment type="caution">
    <text evidence="1">The sequence shown here is derived from an EMBL/GenBank/DDBJ whole genome shotgun (WGS) entry which is preliminary data.</text>
</comment>
<dbReference type="Proteomes" id="UP001143480">
    <property type="component" value="Unassembled WGS sequence"/>
</dbReference>